<dbReference type="InterPro" id="IPR027705">
    <property type="entry name" value="Flotillin_fam"/>
</dbReference>
<comment type="similarity">
    <text evidence="2">Belongs to the band 7/mec-2 family. Flotillin subfamily.</text>
</comment>
<evidence type="ECO:0000259" key="6">
    <source>
        <dbReference type="SMART" id="SM00244"/>
    </source>
</evidence>
<dbReference type="Pfam" id="PF01145">
    <property type="entry name" value="Band_7"/>
    <property type="match status" value="1"/>
</dbReference>
<dbReference type="InterPro" id="IPR036013">
    <property type="entry name" value="Band_7/SPFH_dom_sf"/>
</dbReference>
<evidence type="ECO:0000256" key="5">
    <source>
        <dbReference type="SAM" id="Phobius"/>
    </source>
</evidence>
<dbReference type="PANTHER" id="PTHR13806:SF46">
    <property type="entry name" value="FLOTILLIN-1-RELATED"/>
    <property type="match status" value="1"/>
</dbReference>
<dbReference type="InterPro" id="IPR031905">
    <property type="entry name" value="Flotillin_C"/>
</dbReference>
<dbReference type="PANTHER" id="PTHR13806">
    <property type="entry name" value="FLOTILLIN-RELATED"/>
    <property type="match status" value="1"/>
</dbReference>
<evidence type="ECO:0000313" key="8">
    <source>
        <dbReference type="Proteomes" id="UP000289841"/>
    </source>
</evidence>
<keyword evidence="8" id="KW-1185">Reference proteome</keyword>
<evidence type="ECO:0000256" key="1">
    <source>
        <dbReference type="ARBA" id="ARBA00004370"/>
    </source>
</evidence>
<dbReference type="GO" id="GO:0002020">
    <property type="term" value="F:protease binding"/>
    <property type="evidence" value="ECO:0007669"/>
    <property type="project" value="TreeGrafter"/>
</dbReference>
<keyword evidence="3 5" id="KW-0472">Membrane</keyword>
<dbReference type="RefSeq" id="WP_052589970.1">
    <property type="nucleotide sequence ID" value="NZ_LR215048.1"/>
</dbReference>
<evidence type="ECO:0000313" key="7">
    <source>
        <dbReference type="EMBL" id="VEU80278.1"/>
    </source>
</evidence>
<reference evidence="7 8" key="1">
    <citation type="submission" date="2019-01" db="EMBL/GenBank/DDBJ databases">
        <authorList>
            <consortium name="Pathogen Informatics"/>
        </authorList>
    </citation>
    <scope>NUCLEOTIDE SEQUENCE [LARGE SCALE GENOMIC DNA]</scope>
    <source>
        <strain evidence="7 8">NCTC10138</strain>
    </source>
</reference>
<gene>
    <name evidence="7" type="primary">yqiK</name>
    <name evidence="7" type="ORF">NCTC10138_00647</name>
</gene>
<feature type="domain" description="Band 7" evidence="6">
    <location>
        <begin position="26"/>
        <end position="192"/>
    </location>
</feature>
<evidence type="ECO:0000256" key="3">
    <source>
        <dbReference type="ARBA" id="ARBA00023136"/>
    </source>
</evidence>
<dbReference type="EMBL" id="LR215048">
    <property type="protein sequence ID" value="VEU80278.1"/>
    <property type="molecule type" value="Genomic_DNA"/>
</dbReference>
<keyword evidence="5" id="KW-0812">Transmembrane</keyword>
<dbReference type="CDD" id="cd03399">
    <property type="entry name" value="SPFH_flotillin"/>
    <property type="match status" value="1"/>
</dbReference>
<keyword evidence="5" id="KW-1133">Transmembrane helix</keyword>
<feature type="coiled-coil region" evidence="4">
    <location>
        <begin position="277"/>
        <end position="350"/>
    </location>
</feature>
<dbReference type="OrthoDB" id="9786220at2"/>
<protein>
    <submittedName>
        <fullName evidence="7">Inner membrane protein yqiK</fullName>
    </submittedName>
</protein>
<comment type="subcellular location">
    <subcellularLocation>
        <location evidence="1">Membrane</location>
    </subcellularLocation>
</comment>
<dbReference type="SMART" id="SM00244">
    <property type="entry name" value="PHB"/>
    <property type="match status" value="1"/>
</dbReference>
<name>A0A449BCX8_HAPAX</name>
<dbReference type="KEGG" id="aaxa:NCTC10138_00647"/>
<accession>A0A449BCX8</accession>
<dbReference type="Gene3D" id="3.30.479.30">
    <property type="entry name" value="Band 7 domain"/>
    <property type="match status" value="1"/>
</dbReference>
<sequence>MFLMETGTVVGIVVGIVAVIVLFVLLSYKKVRPNKALIITGPRKQKIVVGKGAFVIPFLQRSDEVTLDLIQTDIKTGTSVPTKEFIDVFVDGVASVRIKTDEDSLKLAGQILLSRGVEEIKVAAREVLEGNMREIVGQMNLVDLVQNREKFSDMVKTSAELDMERMGLEIINITIQNFSDQNNVIKDLGIDNVTRIRKEAAIAKANNEKEISIAVSRAKEEANNARVEAELKIAYQDNELALKVAALKEQSDRAKAAADVAYKLEETRRFKEVNIAYQEAEIAKRDKEIELETKEVEVAERKLEATVKKSAEAEKYAAEQKAEAQLFVRLKEAQAKLEEQKAEAEARKISAISFKEAELARSEGILAVGNAEAEAIRKKAEAMNLMEDASKLELVLSSKVLPEIVAAAAKPLENVDRITLWGEGGSTKLVSDIMATSSKVLESVKESTGIDLSSTISTMLGVKAALPKESNEPKNDKKQK</sequence>
<proteinExistence type="inferred from homology"/>
<organism evidence="7 8">
    <name type="scientific">Haploplasma axanthum</name>
    <name type="common">Acholeplasma axanthum</name>
    <dbReference type="NCBI Taxonomy" id="29552"/>
    <lineage>
        <taxon>Bacteria</taxon>
        <taxon>Bacillati</taxon>
        <taxon>Mycoplasmatota</taxon>
        <taxon>Mollicutes</taxon>
        <taxon>Acholeplasmatales</taxon>
        <taxon>Acholeplasmataceae</taxon>
        <taxon>Haploplasma</taxon>
    </lineage>
</organism>
<evidence type="ECO:0000256" key="2">
    <source>
        <dbReference type="ARBA" id="ARBA00007161"/>
    </source>
</evidence>
<dbReference type="SUPFAM" id="SSF117892">
    <property type="entry name" value="Band 7/SPFH domain"/>
    <property type="match status" value="1"/>
</dbReference>
<dbReference type="GO" id="GO:0005886">
    <property type="term" value="C:plasma membrane"/>
    <property type="evidence" value="ECO:0007669"/>
    <property type="project" value="TreeGrafter"/>
</dbReference>
<dbReference type="Proteomes" id="UP000289841">
    <property type="component" value="Chromosome"/>
</dbReference>
<dbReference type="InterPro" id="IPR001107">
    <property type="entry name" value="Band_7"/>
</dbReference>
<dbReference type="STRING" id="1278311.GCA_000428705_01325"/>
<dbReference type="GO" id="GO:0072659">
    <property type="term" value="P:protein localization to plasma membrane"/>
    <property type="evidence" value="ECO:0007669"/>
    <property type="project" value="TreeGrafter"/>
</dbReference>
<evidence type="ECO:0000256" key="4">
    <source>
        <dbReference type="SAM" id="Coils"/>
    </source>
</evidence>
<dbReference type="Pfam" id="PF15975">
    <property type="entry name" value="Flot"/>
    <property type="match status" value="1"/>
</dbReference>
<feature type="transmembrane region" description="Helical" evidence="5">
    <location>
        <begin position="6"/>
        <end position="28"/>
    </location>
</feature>
<dbReference type="AlphaFoldDB" id="A0A449BCX8"/>
<keyword evidence="4" id="KW-0175">Coiled coil</keyword>